<sequence>MNNNYWEQTVYTVSPLRGLERRDSSAIFDWLSLRFPTCGSKIAWDRVQDRHLHWNITDDNQLAALASKEVCRRIAPGSVVEHVGDGLSPYAVCFTDTNAPSIVAALLEIPEHHYFVAEDRSWLAVITTEGDLDIVDQLNFESR</sequence>
<proteinExistence type="predicted"/>
<dbReference type="Proteomes" id="UP001596096">
    <property type="component" value="Unassembled WGS sequence"/>
</dbReference>
<evidence type="ECO:0000313" key="2">
    <source>
        <dbReference type="Proteomes" id="UP001596096"/>
    </source>
</evidence>
<comment type="caution">
    <text evidence="1">The sequence shown here is derived from an EMBL/GenBank/DDBJ whole genome shotgun (WGS) entry which is preliminary data.</text>
</comment>
<dbReference type="EMBL" id="JBHSNW010000001">
    <property type="protein sequence ID" value="MFC5813575.1"/>
    <property type="molecule type" value="Genomic_DNA"/>
</dbReference>
<reference evidence="2" key="1">
    <citation type="journal article" date="2019" name="Int. J. Syst. Evol. Microbiol.">
        <title>The Global Catalogue of Microorganisms (GCM) 10K type strain sequencing project: providing services to taxonomists for standard genome sequencing and annotation.</title>
        <authorList>
            <consortium name="The Broad Institute Genomics Platform"/>
            <consortium name="The Broad Institute Genome Sequencing Center for Infectious Disease"/>
            <person name="Wu L."/>
            <person name="Ma J."/>
        </authorList>
    </citation>
    <scope>NUCLEOTIDE SEQUENCE [LARGE SCALE GENOMIC DNA]</scope>
    <source>
        <strain evidence="2">CGMCC 4.7106</strain>
    </source>
</reference>
<protein>
    <recommendedName>
        <fullName evidence="3">MmcQ/YjbR family DNA-binding protein</fullName>
    </recommendedName>
</protein>
<organism evidence="1 2">
    <name type="scientific">Nonomuraea harbinensis</name>
    <dbReference type="NCBI Taxonomy" id="1286938"/>
    <lineage>
        <taxon>Bacteria</taxon>
        <taxon>Bacillati</taxon>
        <taxon>Actinomycetota</taxon>
        <taxon>Actinomycetes</taxon>
        <taxon>Streptosporangiales</taxon>
        <taxon>Streptosporangiaceae</taxon>
        <taxon>Nonomuraea</taxon>
    </lineage>
</organism>
<dbReference type="RefSeq" id="WP_219550617.1">
    <property type="nucleotide sequence ID" value="NZ_JAHKRN010000060.1"/>
</dbReference>
<keyword evidence="2" id="KW-1185">Reference proteome</keyword>
<evidence type="ECO:0000313" key="1">
    <source>
        <dbReference type="EMBL" id="MFC5813575.1"/>
    </source>
</evidence>
<evidence type="ECO:0008006" key="3">
    <source>
        <dbReference type="Google" id="ProtNLM"/>
    </source>
</evidence>
<gene>
    <name evidence="1" type="ORF">ACFPUY_00650</name>
</gene>
<name>A0ABW1BK38_9ACTN</name>
<accession>A0ABW1BK38</accession>